<protein>
    <submittedName>
        <fullName evidence="1">Uncharacterized protein</fullName>
    </submittedName>
</protein>
<accession>A0A8H7VEV9</accession>
<dbReference type="EMBL" id="JAEPRB010000424">
    <property type="protein sequence ID" value="KAG2216307.1"/>
    <property type="molecule type" value="Genomic_DNA"/>
</dbReference>
<dbReference type="AlphaFoldDB" id="A0A8H7VEV9"/>
<dbReference type="Proteomes" id="UP000646827">
    <property type="component" value="Unassembled WGS sequence"/>
</dbReference>
<proteinExistence type="predicted"/>
<comment type="caution">
    <text evidence="1">The sequence shown here is derived from an EMBL/GenBank/DDBJ whole genome shotgun (WGS) entry which is preliminary data.</text>
</comment>
<evidence type="ECO:0000313" key="2">
    <source>
        <dbReference type="Proteomes" id="UP000646827"/>
    </source>
</evidence>
<sequence>MSSEESIVKILSQAIYDKRTISTEDIYEIINNYTTIFREKSSHSFASWCRNQKLDFLLAKKKNRTHISRKMYIMKDIFYDDLLNSIYSYLPKYQETLKKMGMKSSVMPESHQQMKMLLAELGCSDVWCQI</sequence>
<organism evidence="1 2">
    <name type="scientific">Circinella minor</name>
    <dbReference type="NCBI Taxonomy" id="1195481"/>
    <lineage>
        <taxon>Eukaryota</taxon>
        <taxon>Fungi</taxon>
        <taxon>Fungi incertae sedis</taxon>
        <taxon>Mucoromycota</taxon>
        <taxon>Mucoromycotina</taxon>
        <taxon>Mucoromycetes</taxon>
        <taxon>Mucorales</taxon>
        <taxon>Lichtheimiaceae</taxon>
        <taxon>Circinella</taxon>
    </lineage>
</organism>
<reference evidence="1 2" key="1">
    <citation type="submission" date="2020-12" db="EMBL/GenBank/DDBJ databases">
        <title>Metabolic potential, ecology and presence of endohyphal bacteria is reflected in genomic diversity of Mucoromycotina.</title>
        <authorList>
            <person name="Muszewska A."/>
            <person name="Okrasinska A."/>
            <person name="Steczkiewicz K."/>
            <person name="Drgas O."/>
            <person name="Orlowska M."/>
            <person name="Perlinska-Lenart U."/>
            <person name="Aleksandrzak-Piekarczyk T."/>
            <person name="Szatraj K."/>
            <person name="Zielenkiewicz U."/>
            <person name="Pilsyk S."/>
            <person name="Malc E."/>
            <person name="Mieczkowski P."/>
            <person name="Kruszewska J.S."/>
            <person name="Biernat P."/>
            <person name="Pawlowska J."/>
        </authorList>
    </citation>
    <scope>NUCLEOTIDE SEQUENCE [LARGE SCALE GENOMIC DNA]</scope>
    <source>
        <strain evidence="1 2">CBS 142.35</strain>
    </source>
</reference>
<evidence type="ECO:0000313" key="1">
    <source>
        <dbReference type="EMBL" id="KAG2216307.1"/>
    </source>
</evidence>
<gene>
    <name evidence="1" type="ORF">INT45_011239</name>
</gene>
<keyword evidence="2" id="KW-1185">Reference proteome</keyword>
<dbReference type="OrthoDB" id="2283916at2759"/>
<name>A0A8H7VEV9_9FUNG</name>